<keyword evidence="3" id="KW-0884">PQQ biosynthesis</keyword>
<comment type="subunit">
    <text evidence="2">Monomer. Interacts with PqqE.</text>
</comment>
<proteinExistence type="predicted"/>
<comment type="caution">
    <text evidence="4">The sequence shown here is derived from an EMBL/GenBank/DDBJ whole genome shotgun (WGS) entry which is preliminary data.</text>
</comment>
<evidence type="ECO:0000256" key="3">
    <source>
        <dbReference type="ARBA" id="ARBA00022905"/>
    </source>
</evidence>
<dbReference type="InterPro" id="IPR022479">
    <property type="entry name" value="PqqD_bac"/>
</dbReference>
<accession>A0ABX0GAX4</accession>
<organism evidence="4 5">
    <name type="scientific">Rhodobacter calidifons</name>
    <dbReference type="NCBI Taxonomy" id="2715277"/>
    <lineage>
        <taxon>Bacteria</taxon>
        <taxon>Pseudomonadati</taxon>
        <taxon>Pseudomonadota</taxon>
        <taxon>Alphaproteobacteria</taxon>
        <taxon>Rhodobacterales</taxon>
        <taxon>Rhodobacter group</taxon>
        <taxon>Rhodobacter</taxon>
    </lineage>
</organism>
<comment type="pathway">
    <text evidence="1">Cofactor biosynthesis; pyrroloquinoline quinone biosynthesis.</text>
</comment>
<gene>
    <name evidence="4" type="primary">pqqD</name>
    <name evidence="4" type="ORF">G8O29_17210</name>
</gene>
<evidence type="ECO:0000256" key="1">
    <source>
        <dbReference type="ARBA" id="ARBA00004886"/>
    </source>
</evidence>
<evidence type="ECO:0000256" key="2">
    <source>
        <dbReference type="ARBA" id="ARBA00011741"/>
    </source>
</evidence>
<dbReference type="EMBL" id="JAANHS010000024">
    <property type="protein sequence ID" value="NHB78452.1"/>
    <property type="molecule type" value="Genomic_DNA"/>
</dbReference>
<dbReference type="InterPro" id="IPR008792">
    <property type="entry name" value="PQQD"/>
</dbReference>
<reference evidence="4 5" key="1">
    <citation type="journal article" date="2022" name="Microorganisms">
        <title>Genome Sequence and Characterization of a Xanthorhodopsin-Containing, Aerobic Anoxygenic Phototrophic Rhodobacter Species, Isolated from Mesophilic Conditions at Yellowstone National Park.</title>
        <authorList>
            <person name="Kyndt J.A."/>
            <person name="Robertson S."/>
            <person name="Shoffstall I.B."/>
            <person name="Ramaley R.F."/>
            <person name="Meyer T.E."/>
        </authorList>
    </citation>
    <scope>NUCLEOTIDE SEQUENCE [LARGE SCALE GENOMIC DNA]</scope>
    <source>
        <strain evidence="4 5">M37P</strain>
    </source>
</reference>
<dbReference type="InterPro" id="IPR041881">
    <property type="entry name" value="PqqD_sf"/>
</dbReference>
<dbReference type="NCBIfam" id="TIGR03859">
    <property type="entry name" value="PQQ_PqqD"/>
    <property type="match status" value="1"/>
</dbReference>
<evidence type="ECO:0000313" key="4">
    <source>
        <dbReference type="EMBL" id="NHB78452.1"/>
    </source>
</evidence>
<dbReference type="Gene3D" id="1.10.10.1150">
    <property type="entry name" value="Coenzyme PQQ synthesis protein D (PqqD)"/>
    <property type="match status" value="1"/>
</dbReference>
<dbReference type="Pfam" id="PF05402">
    <property type="entry name" value="PqqD"/>
    <property type="match status" value="1"/>
</dbReference>
<protein>
    <submittedName>
        <fullName evidence="4">Pyrroloquinoline quinone biosynthesis peptide chaperone PqqD</fullName>
    </submittedName>
</protein>
<evidence type="ECO:0000313" key="5">
    <source>
        <dbReference type="Proteomes" id="UP001515660"/>
    </source>
</evidence>
<name>A0ABX0GAX4_9RHOB</name>
<keyword evidence="5" id="KW-1185">Reference proteome</keyword>
<dbReference type="Proteomes" id="UP001515660">
    <property type="component" value="Unassembled WGS sequence"/>
</dbReference>
<sequence length="95" mass="9977">MAARRGAAVIPVLPPGVRLHWDAVRGSHVLLAPERVLMLDEVGHAILSRVDGATPVDVLVSGLAADFAAPVEEVGPDVTEFLTGLALERLVDLHA</sequence>